<accession>S5LWU9</accession>
<evidence type="ECO:0000313" key="1">
    <source>
        <dbReference type="EMBL" id="AGR42254.1"/>
    </source>
</evidence>
<name>S5LWU9_9MOLU</name>
<proteinExistence type="predicted"/>
<dbReference type="InParanoid" id="S5LWU9"/>
<gene>
    <name evidence="1" type="ORF">SDIMI_v3c05500</name>
</gene>
<dbReference type="RefSeq" id="WP_020836486.1">
    <property type="nucleotide sequence ID" value="NC_021833.1"/>
</dbReference>
<dbReference type="Proteomes" id="UP000014983">
    <property type="component" value="Chromosome"/>
</dbReference>
<keyword evidence="2" id="KW-1185">Reference proteome</keyword>
<dbReference type="OrthoDB" id="389210at2"/>
<dbReference type="AlphaFoldDB" id="S5LWU9"/>
<dbReference type="STRING" id="1276221.SDIMI_v3c05500"/>
<organism evidence="1 2">
    <name type="scientific">Spiroplasma diminutum CUAS-1</name>
    <dbReference type="NCBI Taxonomy" id="1276221"/>
    <lineage>
        <taxon>Bacteria</taxon>
        <taxon>Bacillati</taxon>
        <taxon>Mycoplasmatota</taxon>
        <taxon>Mollicutes</taxon>
        <taxon>Entomoplasmatales</taxon>
        <taxon>Spiroplasmataceae</taxon>
        <taxon>Spiroplasma</taxon>
    </lineage>
</organism>
<dbReference type="KEGG" id="sdi:SDIMI_v3c05500"/>
<protein>
    <submittedName>
        <fullName evidence="1">Uncharacterized protein</fullName>
    </submittedName>
</protein>
<dbReference type="EMBL" id="CP005076">
    <property type="protein sequence ID" value="AGR42254.1"/>
    <property type="molecule type" value="Genomic_DNA"/>
</dbReference>
<evidence type="ECO:0000313" key="2">
    <source>
        <dbReference type="Proteomes" id="UP000014983"/>
    </source>
</evidence>
<reference evidence="1 2" key="1">
    <citation type="journal article" date="2013" name="Genome Biol. Evol.">
        <title>Comparison of metabolic capacities and inference of gene content evolution in mosquito-associated Spiroplasma diminutum and S. taiwanense.</title>
        <authorList>
            <person name="Lo W.S."/>
            <person name="Ku C."/>
            <person name="Chen L.L."/>
            <person name="Chang T.H."/>
            <person name="Kuo C.H."/>
        </authorList>
    </citation>
    <scope>NUCLEOTIDE SEQUENCE [LARGE SCALE GENOMIC DNA]</scope>
    <source>
        <strain evidence="1">CUAS-1</strain>
    </source>
</reference>
<dbReference type="PATRIC" id="fig|1276221.3.peg.548"/>
<sequence length="369" mass="42629">MNFLLGMLATVGITSPTVATIKNSNPNNVLNNNNEYAKILLKNEKTNHTTSDLEWVNIRTTEEEIIDYILMDMLNSNAENEIISDALFDVIFYKEDWKFVGMPNTIPKPGEERKLVIKIMASPKNERYSGFMTFDLTLTNGEIIPPVEEVIKLSDAIKIKNLGVFKNPTKEMIVNRFFEKNSNIQRDDVEIVDVSYKTLELKAKSERLEGNATVLFESEIKLAEEWKSEKIHVEAYNSTKTDSREYNITYDIEFGFTKLRQAFKGVSFNYSGEYKCKTFNEDKWKTVPKKETFLDFNGQKVELWNESYYGGVNWNKTLATAEINSDNNDKENKLKLKFRIEVAAKANWINAYYARAGAQLNIEDIHFKK</sequence>
<dbReference type="HOGENOM" id="CLU_749869_0_0_14"/>